<protein>
    <submittedName>
        <fullName evidence="2">Uncharacterized protein</fullName>
    </submittedName>
</protein>
<feature type="region of interest" description="Disordered" evidence="1">
    <location>
        <begin position="56"/>
        <end position="126"/>
    </location>
</feature>
<proteinExistence type="predicted"/>
<accession>A0A1X2HLD1</accession>
<feature type="compositionally biased region" description="Basic and acidic residues" evidence="1">
    <location>
        <begin position="99"/>
        <end position="114"/>
    </location>
</feature>
<feature type="compositionally biased region" description="Low complexity" evidence="1">
    <location>
        <begin position="56"/>
        <end position="81"/>
    </location>
</feature>
<keyword evidence="3" id="KW-1185">Reference proteome</keyword>
<dbReference type="Proteomes" id="UP000242180">
    <property type="component" value="Unassembled WGS sequence"/>
</dbReference>
<evidence type="ECO:0000313" key="3">
    <source>
        <dbReference type="Proteomes" id="UP000242180"/>
    </source>
</evidence>
<name>A0A1X2HLD1_SYNRA</name>
<feature type="compositionally biased region" description="Polar residues" evidence="1">
    <location>
        <begin position="8"/>
        <end position="23"/>
    </location>
</feature>
<dbReference type="STRING" id="13706.A0A1X2HLD1"/>
<dbReference type="InParanoid" id="A0A1X2HLD1"/>
<comment type="caution">
    <text evidence="2">The sequence shown here is derived from an EMBL/GenBank/DDBJ whole genome shotgun (WGS) entry which is preliminary data.</text>
</comment>
<dbReference type="OrthoDB" id="346910at2759"/>
<dbReference type="AlphaFoldDB" id="A0A1X2HLD1"/>
<evidence type="ECO:0000256" key="1">
    <source>
        <dbReference type="SAM" id="MobiDB-lite"/>
    </source>
</evidence>
<dbReference type="EMBL" id="MCGN01000002">
    <property type="protein sequence ID" value="ORZ00180.1"/>
    <property type="molecule type" value="Genomic_DNA"/>
</dbReference>
<evidence type="ECO:0000313" key="2">
    <source>
        <dbReference type="EMBL" id="ORZ00180.1"/>
    </source>
</evidence>
<feature type="region of interest" description="Disordered" evidence="1">
    <location>
        <begin position="1"/>
        <end position="41"/>
    </location>
</feature>
<feature type="compositionally biased region" description="Low complexity" evidence="1">
    <location>
        <begin position="24"/>
        <end position="36"/>
    </location>
</feature>
<feature type="compositionally biased region" description="Polar residues" evidence="1">
    <location>
        <begin position="115"/>
        <end position="126"/>
    </location>
</feature>
<organism evidence="2 3">
    <name type="scientific">Syncephalastrum racemosum</name>
    <name type="common">Filamentous fungus</name>
    <dbReference type="NCBI Taxonomy" id="13706"/>
    <lineage>
        <taxon>Eukaryota</taxon>
        <taxon>Fungi</taxon>
        <taxon>Fungi incertae sedis</taxon>
        <taxon>Mucoromycota</taxon>
        <taxon>Mucoromycotina</taxon>
        <taxon>Mucoromycetes</taxon>
        <taxon>Mucorales</taxon>
        <taxon>Syncephalastraceae</taxon>
        <taxon>Syncephalastrum</taxon>
    </lineage>
</organism>
<gene>
    <name evidence="2" type="ORF">BCR43DRAFT_484802</name>
</gene>
<sequence length="224" mass="25401">MSPPPLSLNGSRRLSHNNSSRYAPSSPSLISTSTTTHNEVPMTPEIYPAHYRHYSISSHHSKKSNPQSHSQHQHKPLLLQSPPLPSRPVPLSRTTTASYHDDSIKTDDEHRSSRQETASPTSETAVENLQTEVTALSEQIEKLRRGMAADDARRRTSKRVLALWFVKTLVKHAVVNSIILLIAFAILWHRRSPMADIVLAYAKPRLQRFMRLLLSRVVLWRVTV</sequence>
<reference evidence="2 3" key="1">
    <citation type="submission" date="2016-07" db="EMBL/GenBank/DDBJ databases">
        <title>Pervasive Adenine N6-methylation of Active Genes in Fungi.</title>
        <authorList>
            <consortium name="DOE Joint Genome Institute"/>
            <person name="Mondo S.J."/>
            <person name="Dannebaum R.O."/>
            <person name="Kuo R.C."/>
            <person name="Labutti K."/>
            <person name="Haridas S."/>
            <person name="Kuo A."/>
            <person name="Salamov A."/>
            <person name="Ahrendt S.R."/>
            <person name="Lipzen A."/>
            <person name="Sullivan W."/>
            <person name="Andreopoulos W.B."/>
            <person name="Clum A."/>
            <person name="Lindquist E."/>
            <person name="Daum C."/>
            <person name="Ramamoorthy G.K."/>
            <person name="Gryganskyi A."/>
            <person name="Culley D."/>
            <person name="Magnuson J.K."/>
            <person name="James T.Y."/>
            <person name="O'Malley M.A."/>
            <person name="Stajich J.E."/>
            <person name="Spatafora J.W."/>
            <person name="Visel A."/>
            <person name="Grigoriev I.V."/>
        </authorList>
    </citation>
    <scope>NUCLEOTIDE SEQUENCE [LARGE SCALE GENOMIC DNA]</scope>
    <source>
        <strain evidence="2 3">NRRL 2496</strain>
    </source>
</reference>